<keyword evidence="2" id="KW-1185">Reference proteome</keyword>
<dbReference type="AlphaFoldDB" id="A0A4U0PMH3"/>
<gene>
    <name evidence="1" type="ORF">FAZ21_19400</name>
</gene>
<protein>
    <submittedName>
        <fullName evidence="1">Uncharacterized protein</fullName>
    </submittedName>
</protein>
<dbReference type="Proteomes" id="UP000310016">
    <property type="component" value="Unassembled WGS sequence"/>
</dbReference>
<evidence type="ECO:0000313" key="2">
    <source>
        <dbReference type="Proteomes" id="UP000310016"/>
    </source>
</evidence>
<dbReference type="OrthoDB" id="666874at2"/>
<dbReference type="EMBL" id="SUMF01000050">
    <property type="protein sequence ID" value="TJZ64144.1"/>
    <property type="molecule type" value="Genomic_DNA"/>
</dbReference>
<name>A0A4U0PMH3_9NEIS</name>
<organism evidence="1 2">
    <name type="scientific">Chitiniphilus eburneus</name>
    <dbReference type="NCBI Taxonomy" id="2571148"/>
    <lineage>
        <taxon>Bacteria</taxon>
        <taxon>Pseudomonadati</taxon>
        <taxon>Pseudomonadota</taxon>
        <taxon>Betaproteobacteria</taxon>
        <taxon>Neisseriales</taxon>
        <taxon>Chitinibacteraceae</taxon>
        <taxon>Chitiniphilus</taxon>
    </lineage>
</organism>
<proteinExistence type="predicted"/>
<comment type="caution">
    <text evidence="1">The sequence shown here is derived from an EMBL/GenBank/DDBJ whole genome shotgun (WGS) entry which is preliminary data.</text>
</comment>
<accession>A0A4U0PMH3</accession>
<dbReference type="RefSeq" id="WP_136775088.1">
    <property type="nucleotide sequence ID" value="NZ_CP156074.1"/>
</dbReference>
<evidence type="ECO:0000313" key="1">
    <source>
        <dbReference type="EMBL" id="TJZ64144.1"/>
    </source>
</evidence>
<sequence>MTSHFSSIGFDTTHPGEFVAQLRSAAAEGEHVPCNKGYYRHWRSQHGAALWIQFDPHDALIGVTPCFEGGSSLRVGLVEQMHRRDDTPLEGACYGWAEPQSHDPQSGMFPFLFELADAGCHPGLPVPSVRRVHLSAFAEELSIHDSDAAFHAAQPTEASFAIGAFIPSGLFADADDAAQAHSPYAMFSGYVVRAAEFLNPLTGHSYHWLQVHTQGGDIDVVADPALSRELPHVGAVVSGLFWLCGRLTDNAAERWIQWQLGWAERWQSMQRSWDDGVV</sequence>
<reference evidence="1 2" key="1">
    <citation type="submission" date="2019-04" db="EMBL/GenBank/DDBJ databases">
        <title>Chitiniphilus eburnea sp. nov., a novel chitinolytic bacterium isolated from aquaculture sludge.</title>
        <authorList>
            <person name="Sheng M."/>
        </authorList>
    </citation>
    <scope>NUCLEOTIDE SEQUENCE [LARGE SCALE GENOMIC DNA]</scope>
    <source>
        <strain evidence="1 2">HX-2-15</strain>
    </source>
</reference>